<keyword evidence="3" id="KW-1185">Reference proteome</keyword>
<dbReference type="Gene3D" id="1.20.120.1870">
    <property type="entry name" value="Fic/DOC protein, Fido domain"/>
    <property type="match status" value="1"/>
</dbReference>
<dbReference type="PANTHER" id="PTHR39426:SF1">
    <property type="entry name" value="HOMOLOGY TO DEATH-ON-CURING PROTEIN OF PHAGE P1"/>
    <property type="match status" value="1"/>
</dbReference>
<protein>
    <submittedName>
        <fullName evidence="2">Death-on-curing protein</fullName>
    </submittedName>
</protein>
<organism evidence="2 3">
    <name type="scientific">Glaciihabitans tibetensis</name>
    <dbReference type="NCBI Taxonomy" id="1266600"/>
    <lineage>
        <taxon>Bacteria</taxon>
        <taxon>Bacillati</taxon>
        <taxon>Actinomycetota</taxon>
        <taxon>Actinomycetes</taxon>
        <taxon>Micrococcales</taxon>
        <taxon>Microbacteriaceae</taxon>
        <taxon>Glaciihabitans</taxon>
    </lineage>
</organism>
<gene>
    <name evidence="2" type="ORF">B0I08_10952</name>
</gene>
<dbReference type="OrthoDB" id="9802752at2"/>
<dbReference type="GO" id="GO:0016301">
    <property type="term" value="F:kinase activity"/>
    <property type="evidence" value="ECO:0007669"/>
    <property type="project" value="InterPro"/>
</dbReference>
<dbReference type="InterPro" id="IPR003812">
    <property type="entry name" value="Fido"/>
</dbReference>
<evidence type="ECO:0000313" key="2">
    <source>
        <dbReference type="EMBL" id="PRY65904.1"/>
    </source>
</evidence>
<dbReference type="InterPro" id="IPR006440">
    <property type="entry name" value="Doc"/>
</dbReference>
<evidence type="ECO:0000259" key="1">
    <source>
        <dbReference type="PROSITE" id="PS51459"/>
    </source>
</evidence>
<dbReference type="Pfam" id="PF02661">
    <property type="entry name" value="Fic"/>
    <property type="match status" value="1"/>
</dbReference>
<dbReference type="PANTHER" id="PTHR39426">
    <property type="entry name" value="HOMOLOGY TO DEATH-ON-CURING PROTEIN OF PHAGE P1"/>
    <property type="match status" value="1"/>
</dbReference>
<dbReference type="AlphaFoldDB" id="A0A2T0V6Y1"/>
<dbReference type="InterPro" id="IPR053737">
    <property type="entry name" value="Type_II_TA_Toxin"/>
</dbReference>
<accession>A0A2T0V6Y1</accession>
<name>A0A2T0V6Y1_9MICO</name>
<dbReference type="RefSeq" id="WP_106214381.1">
    <property type="nucleotide sequence ID" value="NZ_PVTL01000009.1"/>
</dbReference>
<dbReference type="EMBL" id="PVTL01000009">
    <property type="protein sequence ID" value="PRY65904.1"/>
    <property type="molecule type" value="Genomic_DNA"/>
</dbReference>
<sequence length="125" mass="13524">MIYLTYSDLLYVGQRALGGDVPVRDQGLLESALARPRASAFGVDAYGDLNAKAAALTHSLARNYGLIDGNKRLSLAALIAFLGINGRRLTWSNDEAYQFIIGVASGRLDEVSDIAERIDLGSHER</sequence>
<reference evidence="2 3" key="1">
    <citation type="submission" date="2018-03" db="EMBL/GenBank/DDBJ databases">
        <title>Genomic Encyclopedia of Type Strains, Phase III (KMG-III): the genomes of soil and plant-associated and newly described type strains.</title>
        <authorList>
            <person name="Whitman W."/>
        </authorList>
    </citation>
    <scope>NUCLEOTIDE SEQUENCE [LARGE SCALE GENOMIC DNA]</scope>
    <source>
        <strain evidence="2 3">CGMCC 1.12484</strain>
    </source>
</reference>
<comment type="caution">
    <text evidence="2">The sequence shown here is derived from an EMBL/GenBank/DDBJ whole genome shotgun (WGS) entry which is preliminary data.</text>
</comment>
<dbReference type="PROSITE" id="PS51459">
    <property type="entry name" value="FIDO"/>
    <property type="match status" value="1"/>
</dbReference>
<dbReference type="Proteomes" id="UP000237983">
    <property type="component" value="Unassembled WGS sequence"/>
</dbReference>
<evidence type="ECO:0000313" key="3">
    <source>
        <dbReference type="Proteomes" id="UP000237983"/>
    </source>
</evidence>
<proteinExistence type="predicted"/>
<feature type="domain" description="Fido" evidence="1">
    <location>
        <begin position="4"/>
        <end position="120"/>
    </location>
</feature>
<dbReference type="NCBIfam" id="TIGR01550">
    <property type="entry name" value="DOC_P1"/>
    <property type="match status" value="1"/>
</dbReference>